<sequence length="678" mass="74018">MQSFAVLQALLLLFVVAVSGATSDEDIQLSEELGGSGGVAFSDIELVRFGQTAHTITVNAKERITAVILRVATPTERILSHGGCSGTDSTLTLEEGEYVNSMEIHWGKKSLSRRIFYLKFTTNKKRWVAGGTETEDNSKVTAPEGFQLSGFFGRAEGDIYQLGAIWTRINATTKALTDVMGTAWYGDRIRNWVGPTIGDAADSACYRKREFYGSGKSCPLGYGPNGISCLAQCPIAYPVDCYEECIPQNDDCSGEILQKTASVVSAVFNTVTAGIFGLVFSSYKKAKQNFLCAANIIGVMKSLIYYLRFQRTTAPEGTVEEMLAIAYQSNVVIFDLPIAVANCLGIEVPTKAMVANIVYIVVENIVKQVIVNGDQIFSSAANVLALLSNATIIKTTTEESTVEELQDLLDSDTTCGYQLKNLTDHIVSTIHNIRNKTPKATVNDIRIKISDTSIVLRDIPTATNNCLRELLRNKTTEAAFETRDLIRRTFGVIVDQLVETNSTDMGQSLAEDDYTLDAANLALVVLGGMDPTGIAWMLSQFIQPTCGPTAFIGEIDDGNLHDALGLKTMDEAFKGSYGTWTKEGDGKIRIYFESTDTKDVTVTMHSGGAVFTKVKVPAKSRVKWTEKLSKLQDKVLYLDRWRPSVVGVPVSSGGSLVLWIPRSYDGGHLTMHVRINDS</sequence>
<dbReference type="RefSeq" id="XP_002908956.1">
    <property type="nucleotide sequence ID" value="XM_002908910.1"/>
</dbReference>
<dbReference type="Proteomes" id="UP000006643">
    <property type="component" value="Unassembled WGS sequence"/>
</dbReference>
<keyword evidence="4" id="KW-1185">Reference proteome</keyword>
<reference evidence="4" key="1">
    <citation type="journal article" date="2009" name="Nature">
        <title>Genome sequence and analysis of the Irish potato famine pathogen Phytophthora infestans.</title>
        <authorList>
            <consortium name="The Broad Institute Genome Sequencing Platform"/>
            <person name="Haas B.J."/>
            <person name="Kamoun S."/>
            <person name="Zody M.C."/>
            <person name="Jiang R.H."/>
            <person name="Handsaker R.E."/>
            <person name="Cano L.M."/>
            <person name="Grabherr M."/>
            <person name="Kodira C.D."/>
            <person name="Raffaele S."/>
            <person name="Torto-Alalibo T."/>
            <person name="Bozkurt T.O."/>
            <person name="Ah-Fong A.M."/>
            <person name="Alvarado L."/>
            <person name="Anderson V.L."/>
            <person name="Armstrong M.R."/>
            <person name="Avrova A."/>
            <person name="Baxter L."/>
            <person name="Beynon J."/>
            <person name="Boevink P.C."/>
            <person name="Bollmann S.R."/>
            <person name="Bos J.I."/>
            <person name="Bulone V."/>
            <person name="Cai G."/>
            <person name="Cakir C."/>
            <person name="Carrington J.C."/>
            <person name="Chawner M."/>
            <person name="Conti L."/>
            <person name="Costanzo S."/>
            <person name="Ewan R."/>
            <person name="Fahlgren N."/>
            <person name="Fischbach M.A."/>
            <person name="Fugelstad J."/>
            <person name="Gilroy E.M."/>
            <person name="Gnerre S."/>
            <person name="Green P.J."/>
            <person name="Grenville-Briggs L.J."/>
            <person name="Griffith J."/>
            <person name="Grunwald N.J."/>
            <person name="Horn K."/>
            <person name="Horner N.R."/>
            <person name="Hu C.H."/>
            <person name="Huitema E."/>
            <person name="Jeong D.H."/>
            <person name="Jones A.M."/>
            <person name="Jones J.D."/>
            <person name="Jones R.W."/>
            <person name="Karlsson E.K."/>
            <person name="Kunjeti S.G."/>
            <person name="Lamour K."/>
            <person name="Liu Z."/>
            <person name="Ma L."/>
            <person name="Maclean D."/>
            <person name="Chibucos M.C."/>
            <person name="McDonald H."/>
            <person name="McWalters J."/>
            <person name="Meijer H.J."/>
            <person name="Morgan W."/>
            <person name="Morris P.F."/>
            <person name="Munro C.A."/>
            <person name="O'Neill K."/>
            <person name="Ospina-Giraldo M."/>
            <person name="Pinzon A."/>
            <person name="Pritchard L."/>
            <person name="Ramsahoye B."/>
            <person name="Ren Q."/>
            <person name="Restrepo S."/>
            <person name="Roy S."/>
            <person name="Sadanandom A."/>
            <person name="Savidor A."/>
            <person name="Schornack S."/>
            <person name="Schwartz D.C."/>
            <person name="Schumann U.D."/>
            <person name="Schwessinger B."/>
            <person name="Seyer L."/>
            <person name="Sharpe T."/>
            <person name="Silvar C."/>
            <person name="Song J."/>
            <person name="Studholme D.J."/>
            <person name="Sykes S."/>
            <person name="Thines M."/>
            <person name="van de Vondervoort P.J."/>
            <person name="Phuntumart V."/>
            <person name="Wawra S."/>
            <person name="Weide R."/>
            <person name="Win J."/>
            <person name="Young C."/>
            <person name="Zhou S."/>
            <person name="Fry W."/>
            <person name="Meyers B.C."/>
            <person name="van West P."/>
            <person name="Ristaino J."/>
            <person name="Govers F."/>
            <person name="Birch P.R."/>
            <person name="Whisson S.C."/>
            <person name="Judelson H.S."/>
            <person name="Nusbaum C."/>
        </authorList>
    </citation>
    <scope>NUCLEOTIDE SEQUENCE [LARGE SCALE GENOMIC DNA]</scope>
    <source>
        <strain evidence="4">T30-4</strain>
    </source>
</reference>
<dbReference type="eggNOG" id="ENOG502SIV5">
    <property type="taxonomic scope" value="Eukaryota"/>
</dbReference>
<gene>
    <name evidence="3" type="ORF">PITG_00343</name>
</gene>
<evidence type="ECO:0000313" key="3">
    <source>
        <dbReference type="EMBL" id="EEY57770.1"/>
    </source>
</evidence>
<dbReference type="SMART" id="SM00915">
    <property type="entry name" value="Jacalin"/>
    <property type="match status" value="1"/>
</dbReference>
<dbReference type="EMBL" id="DS028118">
    <property type="protein sequence ID" value="EEY57770.1"/>
    <property type="molecule type" value="Genomic_DNA"/>
</dbReference>
<dbReference type="SUPFAM" id="SSF51101">
    <property type="entry name" value="Mannose-binding lectins"/>
    <property type="match status" value="1"/>
</dbReference>
<dbReference type="GeneID" id="9477088"/>
<feature type="chain" id="PRO_5003012456" description="Jacalin-type lectin domain-containing protein" evidence="1">
    <location>
        <begin position="21"/>
        <end position="678"/>
    </location>
</feature>
<dbReference type="OMA" id="QNDDCSG"/>
<evidence type="ECO:0000256" key="1">
    <source>
        <dbReference type="SAM" id="SignalP"/>
    </source>
</evidence>
<organism evidence="3 4">
    <name type="scientific">Phytophthora infestans (strain T30-4)</name>
    <name type="common">Potato late blight agent</name>
    <dbReference type="NCBI Taxonomy" id="403677"/>
    <lineage>
        <taxon>Eukaryota</taxon>
        <taxon>Sar</taxon>
        <taxon>Stramenopiles</taxon>
        <taxon>Oomycota</taxon>
        <taxon>Peronosporomycetes</taxon>
        <taxon>Peronosporales</taxon>
        <taxon>Peronosporaceae</taxon>
        <taxon>Phytophthora</taxon>
    </lineage>
</organism>
<dbReference type="Gene3D" id="2.100.10.30">
    <property type="entry name" value="Jacalin-like lectin domain"/>
    <property type="match status" value="1"/>
</dbReference>
<accession>D0MQK1</accession>
<name>D0MQK1_PHYIT</name>
<dbReference type="InParanoid" id="D0MQK1"/>
<dbReference type="KEGG" id="pif:PITG_00343"/>
<dbReference type="PROSITE" id="PS51752">
    <property type="entry name" value="JACALIN_LECTIN"/>
    <property type="match status" value="1"/>
</dbReference>
<feature type="signal peptide" evidence="1">
    <location>
        <begin position="1"/>
        <end position="20"/>
    </location>
</feature>
<proteinExistence type="predicted"/>
<dbReference type="InterPro" id="IPR001229">
    <property type="entry name" value="Jacalin-like_lectin_dom"/>
</dbReference>
<feature type="domain" description="Jacalin-type lectin" evidence="2">
    <location>
        <begin position="27"/>
        <end position="168"/>
    </location>
</feature>
<dbReference type="VEuPathDB" id="FungiDB:PITG_00343"/>
<dbReference type="Pfam" id="PF01419">
    <property type="entry name" value="Jacalin"/>
    <property type="match status" value="1"/>
</dbReference>
<keyword evidence="1" id="KW-0732">Signal</keyword>
<evidence type="ECO:0000259" key="2">
    <source>
        <dbReference type="PROSITE" id="PS51752"/>
    </source>
</evidence>
<dbReference type="HOGENOM" id="CLU_002760_0_0_1"/>
<dbReference type="InterPro" id="IPR036404">
    <property type="entry name" value="Jacalin-like_lectin_dom_sf"/>
</dbReference>
<dbReference type="OrthoDB" id="40902at2759"/>
<dbReference type="AlphaFoldDB" id="D0MQK1"/>
<evidence type="ECO:0000313" key="4">
    <source>
        <dbReference type="Proteomes" id="UP000006643"/>
    </source>
</evidence>
<protein>
    <recommendedName>
        <fullName evidence="2">Jacalin-type lectin domain-containing protein</fullName>
    </recommendedName>
</protein>